<gene>
    <name evidence="9" type="ORF">ACFOGJ_16705</name>
</gene>
<feature type="transmembrane region" description="Helical" evidence="8">
    <location>
        <begin position="75"/>
        <end position="95"/>
    </location>
</feature>
<dbReference type="InterPro" id="IPR002781">
    <property type="entry name" value="TM_pro_TauE-like"/>
</dbReference>
<reference evidence="10" key="1">
    <citation type="journal article" date="2019" name="Int. J. Syst. Evol. Microbiol.">
        <title>The Global Catalogue of Microorganisms (GCM) 10K type strain sequencing project: providing services to taxonomists for standard genome sequencing and annotation.</title>
        <authorList>
            <consortium name="The Broad Institute Genomics Platform"/>
            <consortium name="The Broad Institute Genome Sequencing Center for Infectious Disease"/>
            <person name="Wu L."/>
            <person name="Ma J."/>
        </authorList>
    </citation>
    <scope>NUCLEOTIDE SEQUENCE [LARGE SCALE GENOMIC DNA]</scope>
    <source>
        <strain evidence="10">KCTC 42964</strain>
    </source>
</reference>
<proteinExistence type="inferred from homology"/>
<keyword evidence="4 8" id="KW-1003">Cell membrane</keyword>
<keyword evidence="3" id="KW-0813">Transport</keyword>
<evidence type="ECO:0000256" key="4">
    <source>
        <dbReference type="ARBA" id="ARBA00022475"/>
    </source>
</evidence>
<feature type="transmembrane region" description="Helical" evidence="8">
    <location>
        <begin position="228"/>
        <end position="247"/>
    </location>
</feature>
<evidence type="ECO:0000256" key="8">
    <source>
        <dbReference type="RuleBase" id="RU363041"/>
    </source>
</evidence>
<dbReference type="PANTHER" id="PTHR30269:SF37">
    <property type="entry name" value="MEMBRANE TRANSPORTER PROTEIN"/>
    <property type="match status" value="1"/>
</dbReference>
<comment type="similarity">
    <text evidence="2 8">Belongs to the 4-toluene sulfonate uptake permease (TSUP) (TC 2.A.102) family.</text>
</comment>
<keyword evidence="7 8" id="KW-0472">Membrane</keyword>
<evidence type="ECO:0000256" key="2">
    <source>
        <dbReference type="ARBA" id="ARBA00009142"/>
    </source>
</evidence>
<protein>
    <recommendedName>
        <fullName evidence="8">Probable membrane transporter protein</fullName>
    </recommendedName>
</protein>
<evidence type="ECO:0000256" key="1">
    <source>
        <dbReference type="ARBA" id="ARBA00004651"/>
    </source>
</evidence>
<evidence type="ECO:0000256" key="6">
    <source>
        <dbReference type="ARBA" id="ARBA00022989"/>
    </source>
</evidence>
<evidence type="ECO:0000313" key="9">
    <source>
        <dbReference type="EMBL" id="MFC3228888.1"/>
    </source>
</evidence>
<dbReference type="PANTHER" id="PTHR30269">
    <property type="entry name" value="TRANSMEMBRANE PROTEIN YFCA"/>
    <property type="match status" value="1"/>
</dbReference>
<feature type="transmembrane region" description="Helical" evidence="8">
    <location>
        <begin position="45"/>
        <end position="63"/>
    </location>
</feature>
<dbReference type="RefSeq" id="WP_379902424.1">
    <property type="nucleotide sequence ID" value="NZ_JBHRTR010000028.1"/>
</dbReference>
<evidence type="ECO:0000256" key="7">
    <source>
        <dbReference type="ARBA" id="ARBA00023136"/>
    </source>
</evidence>
<keyword evidence="5 8" id="KW-0812">Transmembrane</keyword>
<feature type="transmembrane region" description="Helical" evidence="8">
    <location>
        <begin position="205"/>
        <end position="222"/>
    </location>
</feature>
<comment type="caution">
    <text evidence="9">The sequence shown here is derived from an EMBL/GenBank/DDBJ whole genome shotgun (WGS) entry which is preliminary data.</text>
</comment>
<evidence type="ECO:0000313" key="10">
    <source>
        <dbReference type="Proteomes" id="UP001595528"/>
    </source>
</evidence>
<comment type="subcellular location">
    <subcellularLocation>
        <location evidence="1 8">Cell membrane</location>
        <topology evidence="1 8">Multi-pass membrane protein</topology>
    </subcellularLocation>
</comment>
<dbReference type="Pfam" id="PF01925">
    <property type="entry name" value="TauE"/>
    <property type="match status" value="1"/>
</dbReference>
<feature type="transmembrane region" description="Helical" evidence="8">
    <location>
        <begin position="7"/>
        <end position="25"/>
    </location>
</feature>
<dbReference type="EMBL" id="JBHRTR010000028">
    <property type="protein sequence ID" value="MFC3228888.1"/>
    <property type="molecule type" value="Genomic_DNA"/>
</dbReference>
<keyword evidence="6 8" id="KW-1133">Transmembrane helix</keyword>
<keyword evidence="10" id="KW-1185">Reference proteome</keyword>
<dbReference type="Proteomes" id="UP001595528">
    <property type="component" value="Unassembled WGS sequence"/>
</dbReference>
<evidence type="ECO:0000256" key="3">
    <source>
        <dbReference type="ARBA" id="ARBA00022448"/>
    </source>
</evidence>
<accession>A0ABV7L2P4</accession>
<dbReference type="InterPro" id="IPR052017">
    <property type="entry name" value="TSUP"/>
</dbReference>
<organism evidence="9 10">
    <name type="scientific">Marinibaculum pumilum</name>
    <dbReference type="NCBI Taxonomy" id="1766165"/>
    <lineage>
        <taxon>Bacteria</taxon>
        <taxon>Pseudomonadati</taxon>
        <taxon>Pseudomonadota</taxon>
        <taxon>Alphaproteobacteria</taxon>
        <taxon>Rhodospirillales</taxon>
        <taxon>Rhodospirillaceae</taxon>
        <taxon>Marinibaculum</taxon>
    </lineage>
</organism>
<sequence>MIDNPLFYVLAVLAVMIAGISKGGFGGGLGTLAVPLMALVIAPQQAAAIMLPILCVMDLMAVWAYRRTWDRRNMWIMLPGALAGIAAGGLTFAYLDADMVRVLVGTLAVGFFAFEVARRWIFDPDRPPARPAALRGGFWSAVAGFTSFIAHAGGPPVNIYLLPQRMPKTLYQGTTVIFYFIINYVKLIPYALLGQLSFGNLTTSAVLLPIAPLAMLSGIWLHKRVSDRMFYVICYGLLLVTGLKLLYDGIAGLAAG</sequence>
<evidence type="ECO:0000256" key="5">
    <source>
        <dbReference type="ARBA" id="ARBA00022692"/>
    </source>
</evidence>
<name>A0ABV7L2P4_9PROT</name>
<feature type="transmembrane region" description="Helical" evidence="8">
    <location>
        <begin position="170"/>
        <end position="193"/>
    </location>
</feature>